<sequence>MILFVFLYFLHSSIFFSIFCVTHGFLADFSNFPTLCSNVARNISYFFPFFIGVIFITISLLFSVYEILSPFAF</sequence>
<feature type="transmembrane region" description="Helical" evidence="1">
    <location>
        <begin position="7"/>
        <end position="26"/>
    </location>
</feature>
<feature type="transmembrane region" description="Helical" evidence="1">
    <location>
        <begin position="46"/>
        <end position="68"/>
    </location>
</feature>
<protein>
    <submittedName>
        <fullName evidence="2">Putative product</fullName>
    </submittedName>
</protein>
<dbReference type="EMBL" id="GIIL01007678">
    <property type="protein sequence ID" value="NOV51404.1"/>
    <property type="molecule type" value="Transcribed_RNA"/>
</dbReference>
<keyword evidence="1" id="KW-1133">Transmembrane helix</keyword>
<name>A0A6M2DZB0_XENCH</name>
<evidence type="ECO:0000313" key="2">
    <source>
        <dbReference type="EMBL" id="NOV51404.1"/>
    </source>
</evidence>
<reference evidence="2" key="1">
    <citation type="submission" date="2020-03" db="EMBL/GenBank/DDBJ databases">
        <title>Transcriptomic Profiling of the Digestive Tract of the Rat Flea, Xenopsylla cheopis, Following Blood Feeding and Infection with Yersinia pestis.</title>
        <authorList>
            <person name="Bland D.M."/>
            <person name="Martens C.A."/>
            <person name="Virtaneva K."/>
            <person name="Kanakabandi K."/>
            <person name="Long D."/>
            <person name="Rosenke R."/>
            <person name="Saturday G.A."/>
            <person name="Hoyt F.H."/>
            <person name="Bruno D.P."/>
            <person name="Ribeiro J.M.C."/>
            <person name="Hinnebusch J."/>
        </authorList>
    </citation>
    <scope>NUCLEOTIDE SEQUENCE</scope>
</reference>
<accession>A0A6M2DZB0</accession>
<keyword evidence="1" id="KW-0812">Transmembrane</keyword>
<proteinExistence type="predicted"/>
<evidence type="ECO:0000256" key="1">
    <source>
        <dbReference type="SAM" id="Phobius"/>
    </source>
</evidence>
<keyword evidence="1" id="KW-0472">Membrane</keyword>
<organism evidence="2">
    <name type="scientific">Xenopsylla cheopis</name>
    <name type="common">Oriental rat flea</name>
    <name type="synonym">Pulex cheopis</name>
    <dbReference type="NCBI Taxonomy" id="163159"/>
    <lineage>
        <taxon>Eukaryota</taxon>
        <taxon>Metazoa</taxon>
        <taxon>Ecdysozoa</taxon>
        <taxon>Arthropoda</taxon>
        <taxon>Hexapoda</taxon>
        <taxon>Insecta</taxon>
        <taxon>Pterygota</taxon>
        <taxon>Neoptera</taxon>
        <taxon>Endopterygota</taxon>
        <taxon>Siphonaptera</taxon>
        <taxon>Pulicidae</taxon>
        <taxon>Xenopsyllinae</taxon>
        <taxon>Xenopsylla</taxon>
    </lineage>
</organism>
<dbReference type="AlphaFoldDB" id="A0A6M2DZB0"/>